<dbReference type="GO" id="GO:0005681">
    <property type="term" value="C:spliceosomal complex"/>
    <property type="evidence" value="ECO:0007669"/>
    <property type="project" value="UniProtKB-KW"/>
</dbReference>
<dbReference type="SUPFAM" id="SSF48452">
    <property type="entry name" value="TPR-like"/>
    <property type="match status" value="1"/>
</dbReference>
<sequence>MWDLLARREFVSCGFSDDKEGQSKAVEVYKEGLARTHDKPTMYTLYIAFLYEQADLAAVKDVCRRSYQDKKKKGVTQVDVYVMWVNAALRTRKAVEKKGYEGSLRDPLVIMRCACEEHPSSVEVWAWRVRVVKTLMKEKHGGDVVQVLAAMTELYEQALKQVSKATGVWVDYLSCLLAAEKLGECDDVFACALLALPCSSERDTMIVQHCTDAYSTSIPAGRSVLRALKTHRVSMACAQLQRCIRLEVACLSSDRDFVVEMYEFAVSLNPVSAGPWLSYLGALYSYKRFDLAAKIHARAGRAVGDVGEFEASSTQLIKSLS</sequence>
<accession>A0A0L0FTU0</accession>
<evidence type="ECO:0000313" key="6">
    <source>
        <dbReference type="EMBL" id="KNC80232.1"/>
    </source>
</evidence>
<keyword evidence="7" id="KW-1185">Reference proteome</keyword>
<keyword evidence="3" id="KW-0747">Spliceosome</keyword>
<dbReference type="InterPro" id="IPR055433">
    <property type="entry name" value="HAT_Syf1-like_N"/>
</dbReference>
<organism evidence="6 7">
    <name type="scientific">Sphaeroforma arctica JP610</name>
    <dbReference type="NCBI Taxonomy" id="667725"/>
    <lineage>
        <taxon>Eukaryota</taxon>
        <taxon>Ichthyosporea</taxon>
        <taxon>Ichthyophonida</taxon>
        <taxon>Sphaeroforma</taxon>
    </lineage>
</organism>
<dbReference type="GO" id="GO:0008380">
    <property type="term" value="P:RNA splicing"/>
    <property type="evidence" value="ECO:0007669"/>
    <property type="project" value="UniProtKB-KW"/>
</dbReference>
<name>A0A0L0FTU0_9EUKA</name>
<evidence type="ECO:0000256" key="3">
    <source>
        <dbReference type="ARBA" id="ARBA00022728"/>
    </source>
</evidence>
<reference evidence="6 7" key="1">
    <citation type="submission" date="2011-02" db="EMBL/GenBank/DDBJ databases">
        <title>The Genome Sequence of Sphaeroforma arctica JP610.</title>
        <authorList>
            <consortium name="The Broad Institute Genome Sequencing Platform"/>
            <person name="Russ C."/>
            <person name="Cuomo C."/>
            <person name="Young S.K."/>
            <person name="Zeng Q."/>
            <person name="Gargeya S."/>
            <person name="Alvarado L."/>
            <person name="Berlin A."/>
            <person name="Chapman S.B."/>
            <person name="Chen Z."/>
            <person name="Freedman E."/>
            <person name="Gellesch M."/>
            <person name="Goldberg J."/>
            <person name="Griggs A."/>
            <person name="Gujja S."/>
            <person name="Heilman E."/>
            <person name="Heiman D."/>
            <person name="Howarth C."/>
            <person name="Mehta T."/>
            <person name="Neiman D."/>
            <person name="Pearson M."/>
            <person name="Roberts A."/>
            <person name="Saif S."/>
            <person name="Shea T."/>
            <person name="Shenoy N."/>
            <person name="Sisk P."/>
            <person name="Stolte C."/>
            <person name="Sykes S."/>
            <person name="White J."/>
            <person name="Yandava C."/>
            <person name="Burger G."/>
            <person name="Gray M.W."/>
            <person name="Holland P.W.H."/>
            <person name="King N."/>
            <person name="Lang F.B.F."/>
            <person name="Roger A.J."/>
            <person name="Ruiz-Trillo I."/>
            <person name="Haas B."/>
            <person name="Nusbaum C."/>
            <person name="Birren B."/>
        </authorList>
    </citation>
    <scope>NUCLEOTIDE SEQUENCE [LARGE SCALE GENOMIC DNA]</scope>
    <source>
        <strain evidence="6 7">JP610</strain>
    </source>
</reference>
<dbReference type="GeneID" id="25907908"/>
<dbReference type="GO" id="GO:0006397">
    <property type="term" value="P:mRNA processing"/>
    <property type="evidence" value="ECO:0007669"/>
    <property type="project" value="UniProtKB-KW"/>
</dbReference>
<evidence type="ECO:0000313" key="7">
    <source>
        <dbReference type="Proteomes" id="UP000054560"/>
    </source>
</evidence>
<evidence type="ECO:0000259" key="5">
    <source>
        <dbReference type="Pfam" id="PF23233"/>
    </source>
</evidence>
<dbReference type="AlphaFoldDB" id="A0A0L0FTU0"/>
<dbReference type="SMART" id="SM00386">
    <property type="entry name" value="HAT"/>
    <property type="match status" value="3"/>
</dbReference>
<dbReference type="InterPro" id="IPR011990">
    <property type="entry name" value="TPR-like_helical_dom_sf"/>
</dbReference>
<dbReference type="RefSeq" id="XP_014154134.1">
    <property type="nucleotide sequence ID" value="XM_014298659.1"/>
</dbReference>
<evidence type="ECO:0000256" key="2">
    <source>
        <dbReference type="ARBA" id="ARBA00022664"/>
    </source>
</evidence>
<evidence type="ECO:0000256" key="4">
    <source>
        <dbReference type="ARBA" id="ARBA00023187"/>
    </source>
</evidence>
<comment type="similarity">
    <text evidence="1">Belongs to the crooked-neck family.</text>
</comment>
<protein>
    <recommendedName>
        <fullName evidence="5">Pre-mRNA-splicing factor Syf1-like N-terminal HAT-repeats domain-containing protein</fullName>
    </recommendedName>
</protein>
<gene>
    <name evidence="6" type="ORF">SARC_07404</name>
</gene>
<dbReference type="InterPro" id="IPR003107">
    <property type="entry name" value="HAT"/>
</dbReference>
<proteinExistence type="inferred from homology"/>
<keyword evidence="2" id="KW-0507">mRNA processing</keyword>
<dbReference type="Gene3D" id="1.25.40.10">
    <property type="entry name" value="Tetratricopeptide repeat domain"/>
    <property type="match status" value="1"/>
</dbReference>
<dbReference type="EMBL" id="KQ242180">
    <property type="protein sequence ID" value="KNC80232.1"/>
    <property type="molecule type" value="Genomic_DNA"/>
</dbReference>
<keyword evidence="4" id="KW-0508">mRNA splicing</keyword>
<dbReference type="Proteomes" id="UP000054560">
    <property type="component" value="Unassembled WGS sequence"/>
</dbReference>
<dbReference type="Pfam" id="PF23233">
    <property type="entry name" value="HAT_Syf1_CNRKL1_N"/>
    <property type="match status" value="1"/>
</dbReference>
<feature type="domain" description="Pre-mRNA-splicing factor Syf1-like N-terminal HAT-repeats" evidence="5">
    <location>
        <begin position="98"/>
        <end position="200"/>
    </location>
</feature>
<evidence type="ECO:0000256" key="1">
    <source>
        <dbReference type="ARBA" id="ARBA00008644"/>
    </source>
</evidence>